<dbReference type="CDD" id="cd17920">
    <property type="entry name" value="DEXHc_RecQ"/>
    <property type="match status" value="1"/>
</dbReference>
<dbReference type="GO" id="GO:0009432">
    <property type="term" value="P:SOS response"/>
    <property type="evidence" value="ECO:0007669"/>
    <property type="project" value="UniProtKB-UniRule"/>
</dbReference>
<dbReference type="STRING" id="1423726.FC07_GL003070"/>
<dbReference type="SMART" id="SM00490">
    <property type="entry name" value="HELICc"/>
    <property type="match status" value="1"/>
</dbReference>
<keyword evidence="12" id="KW-0233">DNA recombination</keyword>
<dbReference type="InterPro" id="IPR036388">
    <property type="entry name" value="WH-like_DNA-bd_sf"/>
</dbReference>
<dbReference type="SMART" id="SM00956">
    <property type="entry name" value="RQC"/>
    <property type="match status" value="1"/>
</dbReference>
<dbReference type="AlphaFoldDB" id="A0A0R1H254"/>
<dbReference type="PROSITE" id="PS51192">
    <property type="entry name" value="HELICASE_ATP_BIND_1"/>
    <property type="match status" value="1"/>
</dbReference>
<keyword evidence="7" id="KW-0378">Hydrolase</keyword>
<dbReference type="PATRIC" id="fig|1423726.3.peg.3184"/>
<dbReference type="InterPro" id="IPR036390">
    <property type="entry name" value="WH_DNA-bd_sf"/>
</dbReference>
<keyword evidence="9" id="KW-0862">Zinc</keyword>
<dbReference type="Gene3D" id="3.40.50.300">
    <property type="entry name" value="P-loop containing nucleotide triphosphate hydrolases"/>
    <property type="match status" value="2"/>
</dbReference>
<evidence type="ECO:0000256" key="9">
    <source>
        <dbReference type="ARBA" id="ARBA00022833"/>
    </source>
</evidence>
<dbReference type="Pfam" id="PF00271">
    <property type="entry name" value="Helicase_C"/>
    <property type="match status" value="1"/>
</dbReference>
<evidence type="ECO:0000256" key="1">
    <source>
        <dbReference type="ARBA" id="ARBA00001946"/>
    </source>
</evidence>
<keyword evidence="5" id="KW-0547">Nucleotide-binding</keyword>
<dbReference type="InterPro" id="IPR001650">
    <property type="entry name" value="Helicase_C-like"/>
</dbReference>
<dbReference type="GO" id="GO:0043590">
    <property type="term" value="C:bacterial nucleoid"/>
    <property type="evidence" value="ECO:0007669"/>
    <property type="project" value="TreeGrafter"/>
</dbReference>
<dbReference type="EC" id="5.6.2.4" evidence="16"/>
<dbReference type="Pfam" id="PF00270">
    <property type="entry name" value="DEAD"/>
    <property type="match status" value="1"/>
</dbReference>
<dbReference type="GO" id="GO:0016787">
    <property type="term" value="F:hydrolase activity"/>
    <property type="evidence" value="ECO:0007669"/>
    <property type="project" value="UniProtKB-KW"/>
</dbReference>
<sequence>MEATTILKEKFGYDQFRPGQDRVIQQVMAGDNSLALMPTGGGKSLCYQVPALLFSGLTLVISPLIALMKDQVDALNANDIPATFINSSLTGTEAAQRWNLVADGAVKLLYLAPERLDDPRSLQQLQQLPIDLVAIDEAHCISQWGHDFRPSYLSLTDTLATLPSQPVVLALTATATPQVVTDICQRLTIQPDKVVQTSFQRENLTFQVVRAQAQVPYLTEFLKANPKEAGIIYASTRKMVEQLTQVLQKQGIKAGAYHGGLPEDQRRQNQEDFLYDRLQVMVATNAFGMGIDKSNVRFVIHAQLPASLEAYYQEAGRAGRDGVPSQAILLFQPHDVQIQHFLIEQSNLADTEKNRAYRKLQTMVQYAHTEGCLQQFILNYFGEDSEPCQRCGNCTDQREAQDVTVDAQKVLSCVVRLKQRFGKTVVAQVLTGAKNQRIRQANLDQLSTYNLMASLSQKVVGQFIDFLQAEQYLQAIGGAYPTLKITTKGAAVLKGQAQVYRKAAVQVAQSLPEDDGLFEQLRTLRRRLAEEQGVPPFVIFSDRTLHDMSQQQPQTEAEFLDIHGVGASKWAKYGAAFLKVIQEAVDA</sequence>
<dbReference type="FunFam" id="3.40.50.300:FF:000296">
    <property type="entry name" value="ATP-dependent DNA helicase RecQ"/>
    <property type="match status" value="1"/>
</dbReference>
<evidence type="ECO:0000256" key="14">
    <source>
        <dbReference type="ARBA" id="ARBA00023235"/>
    </source>
</evidence>
<evidence type="ECO:0000256" key="10">
    <source>
        <dbReference type="ARBA" id="ARBA00022840"/>
    </source>
</evidence>
<feature type="domain" description="Helicase C-terminal" evidence="19">
    <location>
        <begin position="217"/>
        <end position="361"/>
    </location>
</feature>
<evidence type="ECO:0000256" key="11">
    <source>
        <dbReference type="ARBA" id="ARBA00023125"/>
    </source>
</evidence>
<dbReference type="NCBIfam" id="TIGR01389">
    <property type="entry name" value="recQ"/>
    <property type="match status" value="1"/>
</dbReference>
<dbReference type="InterPro" id="IPR018982">
    <property type="entry name" value="RQC_domain"/>
</dbReference>
<organism evidence="20 21">
    <name type="scientific">Loigolactobacillus bifermentans DSM 20003</name>
    <dbReference type="NCBI Taxonomy" id="1423726"/>
    <lineage>
        <taxon>Bacteria</taxon>
        <taxon>Bacillati</taxon>
        <taxon>Bacillota</taxon>
        <taxon>Bacilli</taxon>
        <taxon>Lactobacillales</taxon>
        <taxon>Lactobacillaceae</taxon>
        <taxon>Loigolactobacillus</taxon>
    </lineage>
</organism>
<evidence type="ECO:0000256" key="15">
    <source>
        <dbReference type="ARBA" id="ARBA00034617"/>
    </source>
</evidence>
<dbReference type="InterPro" id="IPR004589">
    <property type="entry name" value="DNA_helicase_ATP-dep_RecQ"/>
</dbReference>
<evidence type="ECO:0000256" key="8">
    <source>
        <dbReference type="ARBA" id="ARBA00022806"/>
    </source>
</evidence>
<dbReference type="InterPro" id="IPR027417">
    <property type="entry name" value="P-loop_NTPase"/>
</dbReference>
<dbReference type="PANTHER" id="PTHR13710:SF105">
    <property type="entry name" value="ATP-DEPENDENT DNA HELICASE Q1"/>
    <property type="match status" value="1"/>
</dbReference>
<dbReference type="GO" id="GO:0009378">
    <property type="term" value="F:four-way junction helicase activity"/>
    <property type="evidence" value="ECO:0007669"/>
    <property type="project" value="TreeGrafter"/>
</dbReference>
<name>A0A0R1H254_9LACO</name>
<dbReference type="SUPFAM" id="SSF52540">
    <property type="entry name" value="P-loop containing nucleoside triphosphate hydrolases"/>
    <property type="match status" value="1"/>
</dbReference>
<dbReference type="Pfam" id="PF16124">
    <property type="entry name" value="RecQ_Zn_bind"/>
    <property type="match status" value="1"/>
</dbReference>
<evidence type="ECO:0000259" key="18">
    <source>
        <dbReference type="PROSITE" id="PS51192"/>
    </source>
</evidence>
<dbReference type="Gene3D" id="1.10.10.10">
    <property type="entry name" value="Winged helix-like DNA-binding domain superfamily/Winged helix DNA-binding domain"/>
    <property type="match status" value="1"/>
</dbReference>
<comment type="cofactor">
    <cofactor evidence="2">
        <name>Zn(2+)</name>
        <dbReference type="ChEBI" id="CHEBI:29105"/>
    </cofactor>
</comment>
<evidence type="ECO:0000256" key="3">
    <source>
        <dbReference type="ARBA" id="ARBA00005446"/>
    </source>
</evidence>
<dbReference type="SMART" id="SM00487">
    <property type="entry name" value="DEXDc"/>
    <property type="match status" value="1"/>
</dbReference>
<feature type="domain" description="Helicase ATP-binding" evidence="18">
    <location>
        <begin position="24"/>
        <end position="193"/>
    </location>
</feature>
<feature type="domain" description="HRDC" evidence="17">
    <location>
        <begin position="511"/>
        <end position="587"/>
    </location>
</feature>
<dbReference type="InterPro" id="IPR010997">
    <property type="entry name" value="HRDC-like_sf"/>
</dbReference>
<gene>
    <name evidence="20" type="ORF">FC07_GL003070</name>
</gene>
<dbReference type="InterPro" id="IPR032284">
    <property type="entry name" value="RecQ_Zn-bd"/>
</dbReference>
<dbReference type="PROSITE" id="PS51194">
    <property type="entry name" value="HELICASE_CTER"/>
    <property type="match status" value="1"/>
</dbReference>
<dbReference type="GO" id="GO:0005737">
    <property type="term" value="C:cytoplasm"/>
    <property type="evidence" value="ECO:0007669"/>
    <property type="project" value="TreeGrafter"/>
</dbReference>
<keyword evidence="21" id="KW-1185">Reference proteome</keyword>
<dbReference type="SUPFAM" id="SSF47819">
    <property type="entry name" value="HRDC-like"/>
    <property type="match status" value="1"/>
</dbReference>
<evidence type="ECO:0000256" key="6">
    <source>
        <dbReference type="ARBA" id="ARBA00022763"/>
    </source>
</evidence>
<evidence type="ECO:0000256" key="5">
    <source>
        <dbReference type="ARBA" id="ARBA00022741"/>
    </source>
</evidence>
<comment type="cofactor">
    <cofactor evidence="1">
        <name>Mg(2+)</name>
        <dbReference type="ChEBI" id="CHEBI:18420"/>
    </cofactor>
</comment>
<dbReference type="NCBIfam" id="TIGR00614">
    <property type="entry name" value="recQ_fam"/>
    <property type="match status" value="1"/>
</dbReference>
<protein>
    <recommendedName>
        <fullName evidence="16">DNA helicase RecQ</fullName>
        <ecNumber evidence="16">5.6.2.4</ecNumber>
    </recommendedName>
</protein>
<keyword evidence="6" id="KW-0227">DNA damage</keyword>
<dbReference type="InterPro" id="IPR014001">
    <property type="entry name" value="Helicase_ATP-bd"/>
</dbReference>
<keyword evidence="10" id="KW-0067">ATP-binding</keyword>
<accession>A0A0R1H254</accession>
<dbReference type="SMART" id="SM00341">
    <property type="entry name" value="HRDC"/>
    <property type="match status" value="1"/>
</dbReference>
<dbReference type="GO" id="GO:0006310">
    <property type="term" value="P:DNA recombination"/>
    <property type="evidence" value="ECO:0007669"/>
    <property type="project" value="UniProtKB-UniRule"/>
</dbReference>
<comment type="catalytic activity">
    <reaction evidence="15">
        <text>Couples ATP hydrolysis with the unwinding of duplex DNA by translocating in the 3'-5' direction.</text>
        <dbReference type="EC" id="5.6.2.4"/>
    </reaction>
</comment>
<proteinExistence type="inferred from homology"/>
<evidence type="ECO:0000313" key="21">
    <source>
        <dbReference type="Proteomes" id="UP000051461"/>
    </source>
</evidence>
<dbReference type="FunFam" id="1.10.150.80:FF:000002">
    <property type="entry name" value="ATP-dependent DNA helicase RecQ"/>
    <property type="match status" value="1"/>
</dbReference>
<dbReference type="OrthoDB" id="9763310at2"/>
<dbReference type="Pfam" id="PF09382">
    <property type="entry name" value="RQC"/>
    <property type="match status" value="1"/>
</dbReference>
<keyword evidence="14" id="KW-0413">Isomerase</keyword>
<dbReference type="GO" id="GO:0005524">
    <property type="term" value="F:ATP binding"/>
    <property type="evidence" value="ECO:0007669"/>
    <property type="project" value="UniProtKB-KW"/>
</dbReference>
<evidence type="ECO:0000259" key="19">
    <source>
        <dbReference type="PROSITE" id="PS51194"/>
    </source>
</evidence>
<dbReference type="GO" id="GO:0030894">
    <property type="term" value="C:replisome"/>
    <property type="evidence" value="ECO:0007669"/>
    <property type="project" value="TreeGrafter"/>
</dbReference>
<keyword evidence="13" id="KW-0234">DNA repair</keyword>
<evidence type="ECO:0000256" key="13">
    <source>
        <dbReference type="ARBA" id="ARBA00023204"/>
    </source>
</evidence>
<dbReference type="Pfam" id="PF00570">
    <property type="entry name" value="HRDC"/>
    <property type="match status" value="1"/>
</dbReference>
<dbReference type="EMBL" id="AZDA01000006">
    <property type="protein sequence ID" value="KRK40668.1"/>
    <property type="molecule type" value="Genomic_DNA"/>
</dbReference>
<evidence type="ECO:0000259" key="17">
    <source>
        <dbReference type="PROSITE" id="PS50967"/>
    </source>
</evidence>
<dbReference type="CDD" id="cd18794">
    <property type="entry name" value="SF2_C_RecQ"/>
    <property type="match status" value="1"/>
</dbReference>
<dbReference type="GO" id="GO:0046872">
    <property type="term" value="F:metal ion binding"/>
    <property type="evidence" value="ECO:0007669"/>
    <property type="project" value="UniProtKB-KW"/>
</dbReference>
<evidence type="ECO:0000256" key="16">
    <source>
        <dbReference type="NCBIfam" id="TIGR01389"/>
    </source>
</evidence>
<dbReference type="PANTHER" id="PTHR13710">
    <property type="entry name" value="DNA HELICASE RECQ FAMILY MEMBER"/>
    <property type="match status" value="1"/>
</dbReference>
<dbReference type="Proteomes" id="UP000051461">
    <property type="component" value="Unassembled WGS sequence"/>
</dbReference>
<dbReference type="PROSITE" id="PS50967">
    <property type="entry name" value="HRDC"/>
    <property type="match status" value="1"/>
</dbReference>
<dbReference type="GO" id="GO:0003677">
    <property type="term" value="F:DNA binding"/>
    <property type="evidence" value="ECO:0007669"/>
    <property type="project" value="UniProtKB-KW"/>
</dbReference>
<keyword evidence="8" id="KW-0347">Helicase</keyword>
<evidence type="ECO:0000256" key="7">
    <source>
        <dbReference type="ARBA" id="ARBA00022801"/>
    </source>
</evidence>
<reference evidence="20 21" key="1">
    <citation type="journal article" date="2015" name="Genome Announc.">
        <title>Expanding the biotechnology potential of lactobacilli through comparative genomics of 213 strains and associated genera.</title>
        <authorList>
            <person name="Sun Z."/>
            <person name="Harris H.M."/>
            <person name="McCann A."/>
            <person name="Guo C."/>
            <person name="Argimon S."/>
            <person name="Zhang W."/>
            <person name="Yang X."/>
            <person name="Jeffery I.B."/>
            <person name="Cooney J.C."/>
            <person name="Kagawa T.F."/>
            <person name="Liu W."/>
            <person name="Song Y."/>
            <person name="Salvetti E."/>
            <person name="Wrobel A."/>
            <person name="Rasinkangas P."/>
            <person name="Parkhill J."/>
            <person name="Rea M.C."/>
            <person name="O'Sullivan O."/>
            <person name="Ritari J."/>
            <person name="Douillard F.P."/>
            <person name="Paul Ross R."/>
            <person name="Yang R."/>
            <person name="Briner A.E."/>
            <person name="Felis G.E."/>
            <person name="de Vos W.M."/>
            <person name="Barrangou R."/>
            <person name="Klaenhammer T.R."/>
            <person name="Caufield P.W."/>
            <person name="Cui Y."/>
            <person name="Zhang H."/>
            <person name="O'Toole P.W."/>
        </authorList>
    </citation>
    <scope>NUCLEOTIDE SEQUENCE [LARGE SCALE GENOMIC DNA]</scope>
    <source>
        <strain evidence="20 21">DSM 20003</strain>
    </source>
</reference>
<evidence type="ECO:0000256" key="2">
    <source>
        <dbReference type="ARBA" id="ARBA00001947"/>
    </source>
</evidence>
<dbReference type="InterPro" id="IPR011545">
    <property type="entry name" value="DEAD/DEAH_box_helicase_dom"/>
</dbReference>
<dbReference type="GO" id="GO:0006260">
    <property type="term" value="P:DNA replication"/>
    <property type="evidence" value="ECO:0007669"/>
    <property type="project" value="InterPro"/>
</dbReference>
<dbReference type="InterPro" id="IPR006293">
    <property type="entry name" value="DNA_helicase_ATP-dep_RecQ_bac"/>
</dbReference>
<keyword evidence="4" id="KW-0479">Metal-binding</keyword>
<dbReference type="GO" id="GO:0006281">
    <property type="term" value="P:DNA repair"/>
    <property type="evidence" value="ECO:0007669"/>
    <property type="project" value="UniProtKB-KW"/>
</dbReference>
<dbReference type="InterPro" id="IPR002121">
    <property type="entry name" value="HRDC_dom"/>
</dbReference>
<evidence type="ECO:0000313" key="20">
    <source>
        <dbReference type="EMBL" id="KRK40668.1"/>
    </source>
</evidence>
<dbReference type="InterPro" id="IPR044876">
    <property type="entry name" value="HRDC_dom_sf"/>
</dbReference>
<keyword evidence="11" id="KW-0238">DNA-binding</keyword>
<dbReference type="Gene3D" id="1.10.150.80">
    <property type="entry name" value="HRDC domain"/>
    <property type="match status" value="1"/>
</dbReference>
<dbReference type="GO" id="GO:0043138">
    <property type="term" value="F:3'-5' DNA helicase activity"/>
    <property type="evidence" value="ECO:0007669"/>
    <property type="project" value="UniProtKB-EC"/>
</dbReference>
<evidence type="ECO:0000256" key="4">
    <source>
        <dbReference type="ARBA" id="ARBA00022723"/>
    </source>
</evidence>
<dbReference type="SUPFAM" id="SSF46785">
    <property type="entry name" value="Winged helix' DNA-binding domain"/>
    <property type="match status" value="1"/>
</dbReference>
<evidence type="ECO:0000256" key="12">
    <source>
        <dbReference type="ARBA" id="ARBA00023172"/>
    </source>
</evidence>
<comment type="similarity">
    <text evidence="3">Belongs to the helicase family. RecQ subfamily.</text>
</comment>
<comment type="caution">
    <text evidence="20">The sequence shown here is derived from an EMBL/GenBank/DDBJ whole genome shotgun (WGS) entry which is preliminary data.</text>
</comment>
<dbReference type="RefSeq" id="WP_057903391.1">
    <property type="nucleotide sequence ID" value="NZ_AZDA01000006.1"/>
</dbReference>